<keyword evidence="1" id="KW-0479">Metal-binding</keyword>
<dbReference type="InterPro" id="IPR036443">
    <property type="entry name" value="Znf_RanBP2_sf"/>
</dbReference>
<evidence type="ECO:0000256" key="4">
    <source>
        <dbReference type="SAM" id="MobiDB-lite"/>
    </source>
</evidence>
<dbReference type="InterPro" id="IPR001876">
    <property type="entry name" value="Znf_RanBP2"/>
</dbReference>
<proteinExistence type="predicted"/>
<keyword evidence="2" id="KW-0863">Zinc-finger</keyword>
<dbReference type="Proteomes" id="UP001189429">
    <property type="component" value="Unassembled WGS sequence"/>
</dbReference>
<evidence type="ECO:0000256" key="2">
    <source>
        <dbReference type="ARBA" id="ARBA00022771"/>
    </source>
</evidence>
<evidence type="ECO:0000256" key="3">
    <source>
        <dbReference type="ARBA" id="ARBA00022833"/>
    </source>
</evidence>
<gene>
    <name evidence="6" type="ORF">PCOR1329_LOCUS62459</name>
</gene>
<sequence length="353" mass="39400">MAEKQGVLYVAYNLATVPDLGAVLGRLFRGLEVGAQQELKRNIVVCEDAGRSHQHRLPDGVYVAKQSEAGLHPGGAVRSSGQCKVTRLRTPPRRKRVPETLVEIWRPAAAKREVARIAFEEPKKARQRSCDESGVTKTRMKENQVCGSPPRKSSKVIANEAEMKYQVVPNWKCLRPSCRFTNFGFRQECKSCSAMAPWVSLLLEDLQAAERVGDQQTIQPLEHHMQMQEIMLQQPADQKSNLDMMLHTTEMGSDLDEVLEDDADLLELEKQRHLLSIVFRAWAGELKDKKNKGKKDNKGKGRRGASGASGGTHRKAKAKEKDEAPEAITDENLVSMMAQVLRLLDSGAPQEVK</sequence>
<evidence type="ECO:0000313" key="7">
    <source>
        <dbReference type="Proteomes" id="UP001189429"/>
    </source>
</evidence>
<evidence type="ECO:0000259" key="5">
    <source>
        <dbReference type="PROSITE" id="PS01358"/>
    </source>
</evidence>
<evidence type="ECO:0000313" key="6">
    <source>
        <dbReference type="EMBL" id="CAK0878838.1"/>
    </source>
</evidence>
<dbReference type="PROSITE" id="PS01358">
    <property type="entry name" value="ZF_RANBP2_1"/>
    <property type="match status" value="1"/>
</dbReference>
<organism evidence="6 7">
    <name type="scientific">Prorocentrum cordatum</name>
    <dbReference type="NCBI Taxonomy" id="2364126"/>
    <lineage>
        <taxon>Eukaryota</taxon>
        <taxon>Sar</taxon>
        <taxon>Alveolata</taxon>
        <taxon>Dinophyceae</taxon>
        <taxon>Prorocentrales</taxon>
        <taxon>Prorocentraceae</taxon>
        <taxon>Prorocentrum</taxon>
    </lineage>
</organism>
<keyword evidence="3" id="KW-0862">Zinc</keyword>
<accession>A0ABN9W016</accession>
<comment type="caution">
    <text evidence="6">The sequence shown here is derived from an EMBL/GenBank/DDBJ whole genome shotgun (WGS) entry which is preliminary data.</text>
</comment>
<dbReference type="EMBL" id="CAUYUJ010017890">
    <property type="protein sequence ID" value="CAK0878838.1"/>
    <property type="molecule type" value="Genomic_DNA"/>
</dbReference>
<feature type="region of interest" description="Disordered" evidence="4">
    <location>
        <begin position="289"/>
        <end position="332"/>
    </location>
</feature>
<dbReference type="SUPFAM" id="SSF90209">
    <property type="entry name" value="Ran binding protein zinc finger-like"/>
    <property type="match status" value="1"/>
</dbReference>
<evidence type="ECO:0000256" key="1">
    <source>
        <dbReference type="ARBA" id="ARBA00022723"/>
    </source>
</evidence>
<keyword evidence="7" id="KW-1185">Reference proteome</keyword>
<feature type="non-terminal residue" evidence="6">
    <location>
        <position position="353"/>
    </location>
</feature>
<name>A0ABN9W016_9DINO</name>
<feature type="domain" description="RanBP2-type" evidence="5">
    <location>
        <begin position="171"/>
        <end position="192"/>
    </location>
</feature>
<reference evidence="6" key="1">
    <citation type="submission" date="2023-10" db="EMBL/GenBank/DDBJ databases">
        <authorList>
            <person name="Chen Y."/>
            <person name="Shah S."/>
            <person name="Dougan E. K."/>
            <person name="Thang M."/>
            <person name="Chan C."/>
        </authorList>
    </citation>
    <scope>NUCLEOTIDE SEQUENCE [LARGE SCALE GENOMIC DNA]</scope>
</reference>
<dbReference type="Gene3D" id="4.10.1060.10">
    <property type="entry name" value="Zinc finger, RanBP2-type"/>
    <property type="match status" value="1"/>
</dbReference>
<protein>
    <recommendedName>
        <fullName evidence="5">RanBP2-type domain-containing protein</fullName>
    </recommendedName>
</protein>